<dbReference type="PROSITE" id="PS50262">
    <property type="entry name" value="G_PROTEIN_RECEP_F1_2"/>
    <property type="match status" value="1"/>
</dbReference>
<evidence type="ECO:0000259" key="6">
    <source>
        <dbReference type="PROSITE" id="PS50262"/>
    </source>
</evidence>
<dbReference type="EMBL" id="JOJR01000877">
    <property type="protein sequence ID" value="RCN33722.1"/>
    <property type="molecule type" value="Genomic_DNA"/>
</dbReference>
<comment type="caution">
    <text evidence="7">The sequence shown here is derived from an EMBL/GenBank/DDBJ whole genome shotgun (WGS) entry which is preliminary data.</text>
</comment>
<feature type="transmembrane region" description="Helical" evidence="5">
    <location>
        <begin position="82"/>
        <end position="100"/>
    </location>
</feature>
<feature type="domain" description="G-protein coupled receptors family 1 profile" evidence="6">
    <location>
        <begin position="1"/>
        <end position="285"/>
    </location>
</feature>
<accession>A0A368FNS5</accession>
<organism evidence="7 8">
    <name type="scientific">Ancylostoma caninum</name>
    <name type="common">Dog hookworm</name>
    <dbReference type="NCBI Taxonomy" id="29170"/>
    <lineage>
        <taxon>Eukaryota</taxon>
        <taxon>Metazoa</taxon>
        <taxon>Ecdysozoa</taxon>
        <taxon>Nematoda</taxon>
        <taxon>Chromadorea</taxon>
        <taxon>Rhabditida</taxon>
        <taxon>Rhabditina</taxon>
        <taxon>Rhabditomorpha</taxon>
        <taxon>Strongyloidea</taxon>
        <taxon>Ancylostomatidae</taxon>
        <taxon>Ancylostomatinae</taxon>
        <taxon>Ancylostoma</taxon>
    </lineage>
</organism>
<evidence type="ECO:0000256" key="2">
    <source>
        <dbReference type="ARBA" id="ARBA00022692"/>
    </source>
</evidence>
<protein>
    <recommendedName>
        <fullName evidence="6">G-protein coupled receptors family 1 profile domain-containing protein</fullName>
    </recommendedName>
</protein>
<keyword evidence="2 5" id="KW-0812">Transmembrane</keyword>
<dbReference type="PANTHER" id="PTHR46709">
    <property type="entry name" value="PROTEIN CBG23488-RELATED"/>
    <property type="match status" value="1"/>
</dbReference>
<feature type="transmembrane region" description="Helical" evidence="5">
    <location>
        <begin position="38"/>
        <end position="62"/>
    </location>
</feature>
<feature type="transmembrane region" description="Helical" evidence="5">
    <location>
        <begin position="140"/>
        <end position="159"/>
    </location>
</feature>
<dbReference type="AlphaFoldDB" id="A0A368FNS5"/>
<dbReference type="OrthoDB" id="5850597at2759"/>
<name>A0A368FNS5_ANCCA</name>
<dbReference type="Gene3D" id="1.20.1070.10">
    <property type="entry name" value="Rhodopsin 7-helix transmembrane proteins"/>
    <property type="match status" value="1"/>
</dbReference>
<feature type="transmembrane region" description="Helical" evidence="5">
    <location>
        <begin position="226"/>
        <end position="249"/>
    </location>
</feature>
<dbReference type="GO" id="GO:0016020">
    <property type="term" value="C:membrane"/>
    <property type="evidence" value="ECO:0007669"/>
    <property type="project" value="UniProtKB-SubCell"/>
</dbReference>
<dbReference type="SUPFAM" id="SSF81321">
    <property type="entry name" value="Family A G protein-coupled receptor-like"/>
    <property type="match status" value="1"/>
</dbReference>
<sequence>MDISIAPSIVAIFQMMFPSALIWEYFRVEFLYVAWHHYIRYISTCAQVLIAASTLLIVSASFERYVCSFSSAAGIKPKNRMLVVAVVILSAFIMKGSVYFELELQALPNCPPFTNLRLDLSEITRSDIYKTVWMFWCRNFLNVFLPFSLLLMLNSATIANLNKNSRNFLAEVRKASLSIWTEALLFLTGTLILLELVVFKQLPTLLPGGTHASLARRKKKDATRTLAALVTIYLLTNTLNLLLTIMEFIDPEFLRELAEGRVYNYLADLSSLLTISSTASRLPVYYHCNHEIRKQLRHFFGQFHLKKHIAVRQQHL</sequence>
<proteinExistence type="predicted"/>
<evidence type="ECO:0000313" key="8">
    <source>
        <dbReference type="Proteomes" id="UP000252519"/>
    </source>
</evidence>
<dbReference type="InterPro" id="IPR017452">
    <property type="entry name" value="GPCR_Rhodpsn_7TM"/>
</dbReference>
<keyword evidence="8" id="KW-1185">Reference proteome</keyword>
<feature type="transmembrane region" description="Helical" evidence="5">
    <location>
        <begin position="179"/>
        <end position="199"/>
    </location>
</feature>
<keyword evidence="3 5" id="KW-1133">Transmembrane helix</keyword>
<reference evidence="7 8" key="1">
    <citation type="submission" date="2014-10" db="EMBL/GenBank/DDBJ databases">
        <title>Draft genome of the hookworm Ancylostoma caninum.</title>
        <authorList>
            <person name="Mitreva M."/>
        </authorList>
    </citation>
    <scope>NUCLEOTIDE SEQUENCE [LARGE SCALE GENOMIC DNA]</scope>
    <source>
        <strain evidence="7 8">Baltimore</strain>
    </source>
</reference>
<evidence type="ECO:0000256" key="4">
    <source>
        <dbReference type="ARBA" id="ARBA00023136"/>
    </source>
</evidence>
<evidence type="ECO:0000256" key="5">
    <source>
        <dbReference type="SAM" id="Phobius"/>
    </source>
</evidence>
<keyword evidence="4 5" id="KW-0472">Membrane</keyword>
<comment type="subcellular location">
    <subcellularLocation>
        <location evidence="1">Membrane</location>
    </subcellularLocation>
</comment>
<evidence type="ECO:0000256" key="3">
    <source>
        <dbReference type="ARBA" id="ARBA00022989"/>
    </source>
</evidence>
<evidence type="ECO:0000313" key="7">
    <source>
        <dbReference type="EMBL" id="RCN33722.1"/>
    </source>
</evidence>
<dbReference type="PANTHER" id="PTHR46709:SF1">
    <property type="entry name" value="G-PROTEIN COUPLED RECEPTORS FAMILY 1 PROFILE DOMAIN-CONTAINING PROTEIN"/>
    <property type="match status" value="1"/>
</dbReference>
<evidence type="ECO:0000256" key="1">
    <source>
        <dbReference type="ARBA" id="ARBA00004370"/>
    </source>
</evidence>
<gene>
    <name evidence="7" type="ORF">ANCCAN_20438</name>
</gene>
<feature type="transmembrane region" description="Helical" evidence="5">
    <location>
        <begin position="6"/>
        <end position="26"/>
    </location>
</feature>
<dbReference type="Proteomes" id="UP000252519">
    <property type="component" value="Unassembled WGS sequence"/>
</dbReference>